<dbReference type="EMBL" id="MARB01000006">
    <property type="protein sequence ID" value="ODJ88478.1"/>
    <property type="molecule type" value="Genomic_DNA"/>
</dbReference>
<dbReference type="Proteomes" id="UP000094769">
    <property type="component" value="Unassembled WGS sequence"/>
</dbReference>
<gene>
    <name evidence="1" type="ORF">CODIS_14880</name>
</gene>
<protein>
    <submittedName>
        <fullName evidence="1">Uncharacterized protein</fullName>
    </submittedName>
</protein>
<sequence length="144" mass="15995">MSLVSFVKRIDFVEAQRFVGLIDTGLDVLKFAAEKMKDDGRISGQEGLEILDKALGHHGICLGCDGHGIREAVDEPDEPVRAKRPRRRRDDRGYALRFKASDETPEALAEKLAGLETLVDRGVCLECDGEASYRVSQQPSERHS</sequence>
<dbReference type="RefSeq" id="WP_069122897.1">
    <property type="nucleotide sequence ID" value="NZ_MARB01000006.1"/>
</dbReference>
<proteinExistence type="predicted"/>
<evidence type="ECO:0000313" key="1">
    <source>
        <dbReference type="EMBL" id="ODJ88478.1"/>
    </source>
</evidence>
<accession>A0A7Z0VN36</accession>
<comment type="caution">
    <text evidence="1">The sequence shown here is derived from an EMBL/GenBank/DDBJ whole genome shotgun (WGS) entry which is preliminary data.</text>
</comment>
<keyword evidence="2" id="KW-1185">Reference proteome</keyword>
<organism evidence="1 2">
    <name type="scientific">Candidatus Thiodiazotropha endolucinida</name>
    <dbReference type="NCBI Taxonomy" id="1655433"/>
    <lineage>
        <taxon>Bacteria</taxon>
        <taxon>Pseudomonadati</taxon>
        <taxon>Pseudomonadota</taxon>
        <taxon>Gammaproteobacteria</taxon>
        <taxon>Chromatiales</taxon>
        <taxon>Sedimenticolaceae</taxon>
        <taxon>Candidatus Thiodiazotropha</taxon>
    </lineage>
</organism>
<name>A0A7Z0VN36_9GAMM</name>
<dbReference type="AlphaFoldDB" id="A0A7Z0VN36"/>
<reference evidence="1 2" key="1">
    <citation type="submission" date="2016-06" db="EMBL/GenBank/DDBJ databases">
        <title>Genome sequence of endosymbiont of Candidatus Endolucinida thiodiazotropha.</title>
        <authorList>
            <person name="Poehlein A."/>
            <person name="Koenig S."/>
            <person name="Heiden S.E."/>
            <person name="Thuermer A."/>
            <person name="Voget S."/>
            <person name="Daniel R."/>
            <person name="Markert S."/>
            <person name="Gros O."/>
            <person name="Schweder T."/>
        </authorList>
    </citation>
    <scope>NUCLEOTIDE SEQUENCE [LARGE SCALE GENOMIC DNA]</scope>
    <source>
        <strain evidence="1 2">COS</strain>
    </source>
</reference>
<evidence type="ECO:0000313" key="2">
    <source>
        <dbReference type="Proteomes" id="UP000094769"/>
    </source>
</evidence>